<dbReference type="InterPro" id="IPR001714">
    <property type="entry name" value="Pept_M24_MAP"/>
</dbReference>
<feature type="binding site" evidence="6">
    <location>
        <position position="201"/>
    </location>
    <ligand>
        <name>a divalent metal cation</name>
        <dbReference type="ChEBI" id="CHEBI:60240"/>
        <label>2</label>
        <note>catalytic</note>
    </ligand>
</feature>
<comment type="caution">
    <text evidence="9">The sequence shown here is derived from an EMBL/GenBank/DDBJ whole genome shotgun (WGS) entry which is preliminary data.</text>
</comment>
<dbReference type="Proteomes" id="UP000231292">
    <property type="component" value="Unassembled WGS sequence"/>
</dbReference>
<dbReference type="PANTHER" id="PTHR43330">
    <property type="entry name" value="METHIONINE AMINOPEPTIDASE"/>
    <property type="match status" value="1"/>
</dbReference>
<comment type="similarity">
    <text evidence="6">Belongs to the peptidase M24A family. Methionine aminopeptidase type 1 subfamily.</text>
</comment>
<name>A0A2G9YHE0_9BACT</name>
<evidence type="ECO:0000256" key="3">
    <source>
        <dbReference type="ARBA" id="ARBA00022670"/>
    </source>
</evidence>
<feature type="binding site" evidence="6">
    <location>
        <position position="232"/>
    </location>
    <ligand>
        <name>a divalent metal cation</name>
        <dbReference type="ChEBI" id="CHEBI:60240"/>
        <label>2</label>
        <note>catalytic</note>
    </ligand>
</feature>
<evidence type="ECO:0000313" key="10">
    <source>
        <dbReference type="Proteomes" id="UP000231292"/>
    </source>
</evidence>
<comment type="catalytic activity">
    <reaction evidence="6 7">
        <text>Release of N-terminal amino acids, preferentially methionine, from peptides and arylamides.</text>
        <dbReference type="EC" id="3.4.11.18"/>
    </reaction>
</comment>
<sequence length="247" mass="26687">MVPLKSEEDLKMLQRSGQILGRVMKGLEKIVNPGISTLQIDRLAEELIVGEGAKPAFKGYQGFPAAICASINEEIVHGIPGKRVLEEGDIISLDLGVNLSGYFSDAAITLAVGKISPEVMKLIQVTREALAEGIKKAIIGNNLSDVSHRIQSFVEGNGFSVVRQFVGHGIGKNLHEEPEIPNFGRPHQGPILKKGMVLAIEPMVNMGSWESEILPNGWTAVTKDRQVSAHFEHTIALTEEGPVILTG</sequence>
<feature type="binding site" evidence="6">
    <location>
        <position position="105"/>
    </location>
    <ligand>
        <name>a divalent metal cation</name>
        <dbReference type="ChEBI" id="CHEBI:60240"/>
        <label>1</label>
    </ligand>
</feature>
<dbReference type="InterPro" id="IPR002467">
    <property type="entry name" value="Pept_M24A_MAP1"/>
</dbReference>
<evidence type="ECO:0000256" key="1">
    <source>
        <dbReference type="ARBA" id="ARBA00002521"/>
    </source>
</evidence>
<comment type="function">
    <text evidence="1 6">Removes the N-terminal methionine from nascent proteins. The N-terminal methionine is often cleaved when the second residue in the primary sequence is small and uncharged (Met-Ala-, Cys, Gly, Pro, Ser, Thr, or Val). Requires deformylation of the N(alpha)-formylated initiator methionine before it can be hydrolyzed.</text>
</comment>
<dbReference type="GO" id="GO:0046872">
    <property type="term" value="F:metal ion binding"/>
    <property type="evidence" value="ECO:0007669"/>
    <property type="project" value="UniProtKB-UniRule"/>
</dbReference>
<feature type="binding site" evidence="6">
    <location>
        <position position="175"/>
    </location>
    <ligand>
        <name>substrate</name>
    </ligand>
</feature>
<feature type="binding site" evidence="6">
    <location>
        <position position="105"/>
    </location>
    <ligand>
        <name>a divalent metal cation</name>
        <dbReference type="ChEBI" id="CHEBI:60240"/>
        <label>2</label>
        <note>catalytic</note>
    </ligand>
</feature>
<evidence type="ECO:0000256" key="6">
    <source>
        <dbReference type="HAMAP-Rule" id="MF_01974"/>
    </source>
</evidence>
<dbReference type="Pfam" id="PF00557">
    <property type="entry name" value="Peptidase_M24"/>
    <property type="match status" value="1"/>
</dbReference>
<evidence type="ECO:0000256" key="7">
    <source>
        <dbReference type="RuleBase" id="RU003653"/>
    </source>
</evidence>
<dbReference type="GO" id="GO:0006508">
    <property type="term" value="P:proteolysis"/>
    <property type="evidence" value="ECO:0007669"/>
    <property type="project" value="UniProtKB-KW"/>
</dbReference>
<dbReference type="HAMAP" id="MF_01974">
    <property type="entry name" value="MetAP_1"/>
    <property type="match status" value="1"/>
</dbReference>
<keyword evidence="5 6" id="KW-0378">Hydrolase</keyword>
<protein>
    <recommendedName>
        <fullName evidence="6 7">Methionine aminopeptidase</fullName>
        <shortName evidence="6">MAP</shortName>
        <shortName evidence="6">MetAP</shortName>
        <ecNumber evidence="6 7">3.4.11.18</ecNumber>
    </recommendedName>
    <alternativeName>
        <fullName evidence="6">Peptidase M</fullName>
    </alternativeName>
</protein>
<dbReference type="EC" id="3.4.11.18" evidence="6 7"/>
<dbReference type="EMBL" id="PCRK01000182">
    <property type="protein sequence ID" value="PIP18645.1"/>
    <property type="molecule type" value="Genomic_DNA"/>
</dbReference>
<evidence type="ECO:0000256" key="4">
    <source>
        <dbReference type="ARBA" id="ARBA00022723"/>
    </source>
</evidence>
<dbReference type="InterPro" id="IPR036005">
    <property type="entry name" value="Creatinase/aminopeptidase-like"/>
</dbReference>
<accession>A0A2G9YHE0</accession>
<feature type="binding site" evidence="6">
    <location>
        <position position="77"/>
    </location>
    <ligand>
        <name>substrate</name>
    </ligand>
</feature>
<evidence type="ECO:0000256" key="5">
    <source>
        <dbReference type="ARBA" id="ARBA00022801"/>
    </source>
</evidence>
<proteinExistence type="inferred from homology"/>
<dbReference type="GO" id="GO:0070006">
    <property type="term" value="F:metalloaminopeptidase activity"/>
    <property type="evidence" value="ECO:0007669"/>
    <property type="project" value="UniProtKB-UniRule"/>
</dbReference>
<keyword evidence="4 6" id="KW-0479">Metal-binding</keyword>
<keyword evidence="3 6" id="KW-0645">Protease</keyword>
<comment type="cofactor">
    <cofactor evidence="6">
        <name>Co(2+)</name>
        <dbReference type="ChEBI" id="CHEBI:48828"/>
    </cofactor>
    <cofactor evidence="6">
        <name>Zn(2+)</name>
        <dbReference type="ChEBI" id="CHEBI:29105"/>
    </cofactor>
    <cofactor evidence="6">
        <name>Mn(2+)</name>
        <dbReference type="ChEBI" id="CHEBI:29035"/>
    </cofactor>
    <cofactor evidence="6">
        <name>Fe(2+)</name>
        <dbReference type="ChEBI" id="CHEBI:29033"/>
    </cofactor>
    <text evidence="6">Binds 2 divalent metal cations per subunit. Has a high-affinity and a low affinity metal-binding site. The true nature of the physiological cofactor is under debate. The enzyme is active with cobalt, zinc, manganese or divalent iron ions. Most likely, methionine aminopeptidases function as mononuclear Fe(2+)-metalloproteases under physiological conditions, and the catalytically relevant metal-binding site has been assigned to the histidine-containing high-affinity site.</text>
</comment>
<evidence type="ECO:0000256" key="2">
    <source>
        <dbReference type="ARBA" id="ARBA00022438"/>
    </source>
</evidence>
<dbReference type="AlphaFoldDB" id="A0A2G9YHE0"/>
<dbReference type="InterPro" id="IPR000994">
    <property type="entry name" value="Pept_M24"/>
</dbReference>
<feature type="binding site" evidence="6">
    <location>
        <position position="232"/>
    </location>
    <ligand>
        <name>a divalent metal cation</name>
        <dbReference type="ChEBI" id="CHEBI:60240"/>
        <label>1</label>
    </ligand>
</feature>
<feature type="binding site" evidence="6">
    <location>
        <position position="94"/>
    </location>
    <ligand>
        <name>a divalent metal cation</name>
        <dbReference type="ChEBI" id="CHEBI:60240"/>
        <label>1</label>
    </ligand>
</feature>
<dbReference type="PROSITE" id="PS00680">
    <property type="entry name" value="MAP_1"/>
    <property type="match status" value="1"/>
</dbReference>
<gene>
    <name evidence="6 9" type="primary">map</name>
    <name evidence="9" type="ORF">COX41_07025</name>
</gene>
<feature type="binding site" evidence="6">
    <location>
        <position position="168"/>
    </location>
    <ligand>
        <name>a divalent metal cation</name>
        <dbReference type="ChEBI" id="CHEBI:60240"/>
        <label>2</label>
        <note>catalytic</note>
    </ligand>
</feature>
<reference evidence="9 10" key="1">
    <citation type="submission" date="2017-09" db="EMBL/GenBank/DDBJ databases">
        <title>Depth-based differentiation of microbial function through sediment-hosted aquifers and enrichment of novel symbionts in the deep terrestrial subsurface.</title>
        <authorList>
            <person name="Probst A.J."/>
            <person name="Ladd B."/>
            <person name="Jarett J.K."/>
            <person name="Geller-Mcgrath D.E."/>
            <person name="Sieber C.M."/>
            <person name="Emerson J.B."/>
            <person name="Anantharaman K."/>
            <person name="Thomas B.C."/>
            <person name="Malmstrom R."/>
            <person name="Stieglmeier M."/>
            <person name="Klingl A."/>
            <person name="Woyke T."/>
            <person name="Ryan C.M."/>
            <person name="Banfield J.F."/>
        </authorList>
    </citation>
    <scope>NUCLEOTIDE SEQUENCE [LARGE SCALE GENOMIC DNA]</scope>
    <source>
        <strain evidence="9">CG23_combo_of_CG06-09_8_20_14_all_41_10</strain>
    </source>
</reference>
<dbReference type="PRINTS" id="PR00599">
    <property type="entry name" value="MAPEPTIDASE"/>
</dbReference>
<evidence type="ECO:0000259" key="8">
    <source>
        <dbReference type="Pfam" id="PF00557"/>
    </source>
</evidence>
<dbReference type="PANTHER" id="PTHR43330:SF27">
    <property type="entry name" value="METHIONINE AMINOPEPTIDASE"/>
    <property type="match status" value="1"/>
</dbReference>
<keyword evidence="2 6" id="KW-0031">Aminopeptidase</keyword>
<dbReference type="CDD" id="cd01086">
    <property type="entry name" value="MetAP1"/>
    <property type="match status" value="1"/>
</dbReference>
<organism evidence="9 10">
    <name type="scientific">Candidatus Sherwoodlollariibacterium unditelluris</name>
    <dbReference type="NCBI Taxonomy" id="1974757"/>
    <lineage>
        <taxon>Bacteria</taxon>
        <taxon>Pseudomonadati</taxon>
        <taxon>Candidatus Omnitrophota</taxon>
        <taxon>Candidatus Sherwoodlollariibacterium</taxon>
    </lineage>
</organism>
<evidence type="ECO:0000313" key="9">
    <source>
        <dbReference type="EMBL" id="PIP18645.1"/>
    </source>
</evidence>
<dbReference type="NCBIfam" id="TIGR00500">
    <property type="entry name" value="met_pdase_I"/>
    <property type="match status" value="1"/>
</dbReference>
<feature type="domain" description="Peptidase M24" evidence="8">
    <location>
        <begin position="12"/>
        <end position="239"/>
    </location>
</feature>
<dbReference type="Gene3D" id="3.90.230.10">
    <property type="entry name" value="Creatinase/methionine aminopeptidase superfamily"/>
    <property type="match status" value="1"/>
</dbReference>
<dbReference type="SUPFAM" id="SSF55920">
    <property type="entry name" value="Creatinase/aminopeptidase"/>
    <property type="match status" value="1"/>
</dbReference>
<dbReference type="GO" id="GO:0004239">
    <property type="term" value="F:initiator methionyl aminopeptidase activity"/>
    <property type="evidence" value="ECO:0007669"/>
    <property type="project" value="UniProtKB-UniRule"/>
</dbReference>
<dbReference type="GO" id="GO:0005829">
    <property type="term" value="C:cytosol"/>
    <property type="evidence" value="ECO:0007669"/>
    <property type="project" value="TreeGrafter"/>
</dbReference>
<comment type="subunit">
    <text evidence="6">Monomer.</text>
</comment>